<name>A0A5R9KDB0_9BACT</name>
<gene>
    <name evidence="1" type="ORF">FEM55_07730</name>
</gene>
<reference evidence="1 2" key="1">
    <citation type="submission" date="2019-05" db="EMBL/GenBank/DDBJ databases">
        <authorList>
            <person name="Qu J.-H."/>
        </authorList>
    </citation>
    <scope>NUCLEOTIDE SEQUENCE [LARGE SCALE GENOMIC DNA]</scope>
    <source>
        <strain evidence="1 2">Z12</strain>
    </source>
</reference>
<comment type="caution">
    <text evidence="1">The sequence shown here is derived from an EMBL/GenBank/DDBJ whole genome shotgun (WGS) entry which is preliminary data.</text>
</comment>
<dbReference type="OrthoDB" id="833207at2"/>
<dbReference type="PRINTS" id="PR00420">
    <property type="entry name" value="RNGMNOXGNASE"/>
</dbReference>
<dbReference type="Proteomes" id="UP000309788">
    <property type="component" value="Unassembled WGS sequence"/>
</dbReference>
<evidence type="ECO:0000313" key="1">
    <source>
        <dbReference type="EMBL" id="TLU94140.1"/>
    </source>
</evidence>
<dbReference type="Gene3D" id="3.50.50.60">
    <property type="entry name" value="FAD/NAD(P)-binding domain"/>
    <property type="match status" value="1"/>
</dbReference>
<evidence type="ECO:0000313" key="2">
    <source>
        <dbReference type="Proteomes" id="UP000309788"/>
    </source>
</evidence>
<sequence length="478" mass="51778">MHRTEFDAIVVGSGPNGLAAGITLQKAGLSVLIAEAKQTIGGGMRTQELTLPGYKHDVCSAIHPLVLLSPFFKSIPLQAYGLELITPAFAAAHPFDNGHAAILNGSVRETAERMGKDKAAYLDFMEPLVRMLPGLIPDLLGPLAMPQKPLSMAKFGLKALPSSLNTSRLFKTAETKAIWSGMAAHAMQPLENLATSAFGIMLMAAAHLNSWPVPKGGSQSIANAMAAYFRFLGGRIETDFEVSSLDQLPSSKTVLLDVTPRQLLKITGEKLSPAYRKKLEKYRYGTGVFKIDWALDDAIPFTAAACKSAGTVHIGNTLEEIAAYERSVFRGRHMEKPFVLLAQQSIFDKSRAPEGKHTAWAYCHVPNGSQKDMTAEIESQVERFAPGFRELIKARHTMHSAQMEAYNANYIGGDINGGVQDIRQLYTRPVLSTSPYRTSAKGIYICSSSTPPGGGVHGMCGFHAAKQALKDVFKISNL</sequence>
<organism evidence="1 2">
    <name type="scientific">Dyadobacter sediminis</name>
    <dbReference type="NCBI Taxonomy" id="1493691"/>
    <lineage>
        <taxon>Bacteria</taxon>
        <taxon>Pseudomonadati</taxon>
        <taxon>Bacteroidota</taxon>
        <taxon>Cytophagia</taxon>
        <taxon>Cytophagales</taxon>
        <taxon>Spirosomataceae</taxon>
        <taxon>Dyadobacter</taxon>
    </lineage>
</organism>
<keyword evidence="2" id="KW-1185">Reference proteome</keyword>
<accession>A0A5R9KDB0</accession>
<dbReference type="RefSeq" id="WP_138280768.1">
    <property type="nucleotide sequence ID" value="NZ_BMGE01000002.1"/>
</dbReference>
<dbReference type="PANTHER" id="PTHR10668:SF105">
    <property type="entry name" value="DEHYDROGENASE-RELATED"/>
    <property type="match status" value="1"/>
</dbReference>
<proteinExistence type="predicted"/>
<dbReference type="InterPro" id="IPR036188">
    <property type="entry name" value="FAD/NAD-bd_sf"/>
</dbReference>
<dbReference type="AlphaFoldDB" id="A0A5R9KDB0"/>
<protein>
    <submittedName>
        <fullName evidence="1">NAD(P)/FAD-dependent oxidoreductase</fullName>
    </submittedName>
</protein>
<dbReference type="SUPFAM" id="SSF51905">
    <property type="entry name" value="FAD/NAD(P)-binding domain"/>
    <property type="match status" value="1"/>
</dbReference>
<dbReference type="PANTHER" id="PTHR10668">
    <property type="entry name" value="PHYTOENE DEHYDROGENASE"/>
    <property type="match status" value="1"/>
</dbReference>
<dbReference type="EMBL" id="VCEI01000021">
    <property type="protein sequence ID" value="TLU94140.1"/>
    <property type="molecule type" value="Genomic_DNA"/>
</dbReference>
<dbReference type="Pfam" id="PF13450">
    <property type="entry name" value="NAD_binding_8"/>
    <property type="match status" value="1"/>
</dbReference>